<feature type="chain" id="PRO_5025501017" evidence="1">
    <location>
        <begin position="30"/>
        <end position="77"/>
    </location>
</feature>
<dbReference type="EMBL" id="QXGA01002585">
    <property type="protein sequence ID" value="KAE9095057.1"/>
    <property type="molecule type" value="Genomic_DNA"/>
</dbReference>
<comment type="caution">
    <text evidence="2">The sequence shown here is derived from an EMBL/GenBank/DDBJ whole genome shotgun (WGS) entry which is preliminary data.</text>
</comment>
<proteinExistence type="predicted"/>
<sequence length="77" mass="7668">MVLPPAVDFADALMVALALAVADATPVWAAALESPPAFVTVPVLVESSWVAAFAVEEGAAFTAGEGALFAPAVATLL</sequence>
<dbReference type="Proteomes" id="UP000440732">
    <property type="component" value="Unassembled WGS sequence"/>
</dbReference>
<feature type="signal peptide" evidence="1">
    <location>
        <begin position="1"/>
        <end position="29"/>
    </location>
</feature>
<keyword evidence="1" id="KW-0732">Signal</keyword>
<name>A0A6A3RK04_9STRA</name>
<evidence type="ECO:0000256" key="1">
    <source>
        <dbReference type="SAM" id="SignalP"/>
    </source>
</evidence>
<organism evidence="2 3">
    <name type="scientific">Phytophthora fragariae</name>
    <dbReference type="NCBI Taxonomy" id="53985"/>
    <lineage>
        <taxon>Eukaryota</taxon>
        <taxon>Sar</taxon>
        <taxon>Stramenopiles</taxon>
        <taxon>Oomycota</taxon>
        <taxon>Peronosporomycetes</taxon>
        <taxon>Peronosporales</taxon>
        <taxon>Peronosporaceae</taxon>
        <taxon>Phytophthora</taxon>
    </lineage>
</organism>
<accession>A0A6A3RK04</accession>
<evidence type="ECO:0000313" key="2">
    <source>
        <dbReference type="EMBL" id="KAE9095057.1"/>
    </source>
</evidence>
<gene>
    <name evidence="2" type="ORF">PF006_g24077</name>
</gene>
<dbReference type="AlphaFoldDB" id="A0A6A3RK04"/>
<reference evidence="2 3" key="1">
    <citation type="submission" date="2018-08" db="EMBL/GenBank/DDBJ databases">
        <title>Genomic investigation of the strawberry pathogen Phytophthora fragariae indicates pathogenicity is determined by transcriptional variation in three key races.</title>
        <authorList>
            <person name="Adams T.M."/>
            <person name="Armitage A.D."/>
            <person name="Sobczyk M.K."/>
            <person name="Bates H.J."/>
            <person name="Dunwell J.M."/>
            <person name="Nellist C.F."/>
            <person name="Harrison R.J."/>
        </authorList>
    </citation>
    <scope>NUCLEOTIDE SEQUENCE [LARGE SCALE GENOMIC DNA]</scope>
    <source>
        <strain evidence="2 3">NOV-5</strain>
    </source>
</reference>
<protein>
    <submittedName>
        <fullName evidence="2">Uncharacterized protein</fullName>
    </submittedName>
</protein>
<evidence type="ECO:0000313" key="3">
    <source>
        <dbReference type="Proteomes" id="UP000440732"/>
    </source>
</evidence>